<reference evidence="2" key="1">
    <citation type="submission" date="2022-11" db="UniProtKB">
        <authorList>
            <consortium name="WormBaseParasite"/>
        </authorList>
    </citation>
    <scope>IDENTIFICATION</scope>
</reference>
<sequence>MPNHSLWALFIATLATPKFIHCKGQRKVKMLENCKATPPPTTTLSTTTPSSRTYSCNHTGWDGEEGCLNRTTPQLNNCI</sequence>
<protein>
    <submittedName>
        <fullName evidence="2">Secreted protein</fullName>
    </submittedName>
</protein>
<dbReference type="Proteomes" id="UP000887576">
    <property type="component" value="Unplaced"/>
</dbReference>
<evidence type="ECO:0000313" key="1">
    <source>
        <dbReference type="Proteomes" id="UP000887576"/>
    </source>
</evidence>
<name>A0AC34QMK4_9BILA</name>
<accession>A0AC34QMK4</accession>
<proteinExistence type="predicted"/>
<evidence type="ECO:0000313" key="2">
    <source>
        <dbReference type="WBParaSite" id="JU765_v2.g1764.t1"/>
    </source>
</evidence>
<organism evidence="1 2">
    <name type="scientific">Panagrolaimus sp. JU765</name>
    <dbReference type="NCBI Taxonomy" id="591449"/>
    <lineage>
        <taxon>Eukaryota</taxon>
        <taxon>Metazoa</taxon>
        <taxon>Ecdysozoa</taxon>
        <taxon>Nematoda</taxon>
        <taxon>Chromadorea</taxon>
        <taxon>Rhabditida</taxon>
        <taxon>Tylenchina</taxon>
        <taxon>Panagrolaimomorpha</taxon>
        <taxon>Panagrolaimoidea</taxon>
        <taxon>Panagrolaimidae</taxon>
        <taxon>Panagrolaimus</taxon>
    </lineage>
</organism>
<dbReference type="WBParaSite" id="JU765_v2.g1764.t1">
    <property type="protein sequence ID" value="JU765_v2.g1764.t1"/>
    <property type="gene ID" value="JU765_v2.g1764"/>
</dbReference>